<feature type="compositionally biased region" description="Pro residues" evidence="5">
    <location>
        <begin position="166"/>
        <end position="175"/>
    </location>
</feature>
<feature type="domain" description="Gram-positive cocci surface proteins LPxTG" evidence="7">
    <location>
        <begin position="279"/>
        <end position="312"/>
    </location>
</feature>
<keyword evidence="2" id="KW-0964">Secreted</keyword>
<keyword evidence="6" id="KW-0472">Membrane</keyword>
<name>A0ABV1XG71_9ACTN</name>
<evidence type="ECO:0000313" key="8">
    <source>
        <dbReference type="EMBL" id="MER7188049.1"/>
    </source>
</evidence>
<keyword evidence="6" id="KW-1133">Transmembrane helix</keyword>
<evidence type="ECO:0000313" key="9">
    <source>
        <dbReference type="Proteomes" id="UP001474181"/>
    </source>
</evidence>
<evidence type="ECO:0000256" key="5">
    <source>
        <dbReference type="SAM" id="MobiDB-lite"/>
    </source>
</evidence>
<organism evidence="8 9">
    <name type="scientific">Streptomyces hyaluromycini</name>
    <dbReference type="NCBI Taxonomy" id="1377993"/>
    <lineage>
        <taxon>Bacteria</taxon>
        <taxon>Bacillati</taxon>
        <taxon>Actinomycetota</taxon>
        <taxon>Actinomycetes</taxon>
        <taxon>Kitasatosporales</taxon>
        <taxon>Streptomycetaceae</taxon>
        <taxon>Streptomyces</taxon>
    </lineage>
</organism>
<dbReference type="Proteomes" id="UP001474181">
    <property type="component" value="Unassembled WGS sequence"/>
</dbReference>
<feature type="transmembrane region" description="Helical" evidence="6">
    <location>
        <begin position="286"/>
        <end position="308"/>
    </location>
</feature>
<keyword evidence="6" id="KW-0812">Transmembrane</keyword>
<sequence>MATAAPAVAGTSCAGADEQGFPLTTRLHDGPSSYEPGGGFGTWYLDLTNTTRRTCADVHPVVVLVDDKRALKPSQTELEFYDGPRTRPVPLTVTDESELVGVFDGTGFPGFTVAPGATVSVKVRLAVTSDAVRNGVTANAAVVQRQGSDGEWVGESNDYRFGIGGEPPPPPPPASIAPAVPSGGAQVGPQKPPGTSPESPESPQGTETPGSPETPAAPDASPGASPGATPGATPGGTPTASPGGSDRPFTDEARGGGDGGTGAWDAEGAWAAGERARELARTGPGLAHGLFTAALALLTVGAGAFLLARRRR</sequence>
<keyword evidence="1" id="KW-0134">Cell wall</keyword>
<keyword evidence="3" id="KW-0732">Signal</keyword>
<proteinExistence type="predicted"/>
<dbReference type="PROSITE" id="PS50847">
    <property type="entry name" value="GRAM_POS_ANCHORING"/>
    <property type="match status" value="1"/>
</dbReference>
<feature type="compositionally biased region" description="Low complexity" evidence="5">
    <location>
        <begin position="196"/>
        <end position="246"/>
    </location>
</feature>
<dbReference type="EMBL" id="JBEPEK010001017">
    <property type="protein sequence ID" value="MER7188049.1"/>
    <property type="molecule type" value="Genomic_DNA"/>
</dbReference>
<dbReference type="InterPro" id="IPR019931">
    <property type="entry name" value="LPXTG_anchor"/>
</dbReference>
<accession>A0ABV1XG71</accession>
<evidence type="ECO:0000256" key="4">
    <source>
        <dbReference type="ARBA" id="ARBA00023088"/>
    </source>
</evidence>
<reference evidence="8 9" key="1">
    <citation type="submission" date="2024-06" db="EMBL/GenBank/DDBJ databases">
        <title>The Natural Products Discovery Center: Release of the First 8490 Sequenced Strains for Exploring Actinobacteria Biosynthetic Diversity.</title>
        <authorList>
            <person name="Kalkreuter E."/>
            <person name="Kautsar S.A."/>
            <person name="Yang D."/>
            <person name="Bader C.D."/>
            <person name="Teijaro C.N."/>
            <person name="Fluegel L."/>
            <person name="Davis C.M."/>
            <person name="Simpson J.R."/>
            <person name="Lauterbach L."/>
            <person name="Steele A.D."/>
            <person name="Gui C."/>
            <person name="Meng S."/>
            <person name="Li G."/>
            <person name="Viehrig K."/>
            <person name="Ye F."/>
            <person name="Su P."/>
            <person name="Kiefer A.F."/>
            <person name="Nichols A."/>
            <person name="Cepeda A.J."/>
            <person name="Yan W."/>
            <person name="Fan B."/>
            <person name="Jiang Y."/>
            <person name="Adhikari A."/>
            <person name="Zheng C.-J."/>
            <person name="Schuster L."/>
            <person name="Cowan T.M."/>
            <person name="Smanski M.J."/>
            <person name="Chevrette M.G."/>
            <person name="De Carvalho L.P.S."/>
            <person name="Shen B."/>
        </authorList>
    </citation>
    <scope>NUCLEOTIDE SEQUENCE [LARGE SCALE GENOMIC DNA]</scope>
    <source>
        <strain evidence="8 9">NPDC000234</strain>
    </source>
</reference>
<evidence type="ECO:0000256" key="3">
    <source>
        <dbReference type="ARBA" id="ARBA00022729"/>
    </source>
</evidence>
<feature type="region of interest" description="Disordered" evidence="5">
    <location>
        <begin position="146"/>
        <end position="268"/>
    </location>
</feature>
<evidence type="ECO:0000256" key="1">
    <source>
        <dbReference type="ARBA" id="ARBA00022512"/>
    </source>
</evidence>
<comment type="caution">
    <text evidence="8">The sequence shown here is derived from an EMBL/GenBank/DDBJ whole genome shotgun (WGS) entry which is preliminary data.</text>
</comment>
<keyword evidence="9" id="KW-1185">Reference proteome</keyword>
<evidence type="ECO:0000256" key="2">
    <source>
        <dbReference type="ARBA" id="ARBA00022525"/>
    </source>
</evidence>
<evidence type="ECO:0000259" key="7">
    <source>
        <dbReference type="PROSITE" id="PS50847"/>
    </source>
</evidence>
<protein>
    <recommendedName>
        <fullName evidence="7">Gram-positive cocci surface proteins LPxTG domain-containing protein</fullName>
    </recommendedName>
</protein>
<keyword evidence="4" id="KW-0572">Peptidoglycan-anchor</keyword>
<gene>
    <name evidence="8" type="ORF">ABT404_52820</name>
</gene>
<evidence type="ECO:0000256" key="6">
    <source>
        <dbReference type="SAM" id="Phobius"/>
    </source>
</evidence>